<dbReference type="VEuPathDB" id="FungiDB:ASPVEDRAFT_86440"/>
<feature type="compositionally biased region" description="Acidic residues" evidence="1">
    <location>
        <begin position="385"/>
        <end position="407"/>
    </location>
</feature>
<proteinExistence type="predicted"/>
<protein>
    <submittedName>
        <fullName evidence="2">Uncharacterized protein</fullName>
    </submittedName>
</protein>
<dbReference type="Proteomes" id="UP000184073">
    <property type="component" value="Unassembled WGS sequence"/>
</dbReference>
<dbReference type="SUPFAM" id="SSF48403">
    <property type="entry name" value="Ankyrin repeat"/>
    <property type="match status" value="1"/>
</dbReference>
<keyword evidence="3" id="KW-1185">Reference proteome</keyword>
<dbReference type="AlphaFoldDB" id="A0A1L9PU63"/>
<dbReference type="OrthoDB" id="444631at2759"/>
<organism evidence="2 3">
    <name type="scientific">Aspergillus versicolor CBS 583.65</name>
    <dbReference type="NCBI Taxonomy" id="1036611"/>
    <lineage>
        <taxon>Eukaryota</taxon>
        <taxon>Fungi</taxon>
        <taxon>Dikarya</taxon>
        <taxon>Ascomycota</taxon>
        <taxon>Pezizomycotina</taxon>
        <taxon>Eurotiomycetes</taxon>
        <taxon>Eurotiomycetidae</taxon>
        <taxon>Eurotiales</taxon>
        <taxon>Aspergillaceae</taxon>
        <taxon>Aspergillus</taxon>
        <taxon>Aspergillus subgen. Nidulantes</taxon>
    </lineage>
</organism>
<feature type="region of interest" description="Disordered" evidence="1">
    <location>
        <begin position="384"/>
        <end position="407"/>
    </location>
</feature>
<dbReference type="GeneID" id="63733358"/>
<evidence type="ECO:0000313" key="2">
    <source>
        <dbReference type="EMBL" id="OJJ05077.1"/>
    </source>
</evidence>
<gene>
    <name evidence="2" type="ORF">ASPVEDRAFT_86440</name>
</gene>
<reference evidence="3" key="1">
    <citation type="journal article" date="2017" name="Genome Biol.">
        <title>Comparative genomics reveals high biological diversity and specific adaptations in the industrially and medically important fungal genus Aspergillus.</title>
        <authorList>
            <person name="de Vries R.P."/>
            <person name="Riley R."/>
            <person name="Wiebenga A."/>
            <person name="Aguilar-Osorio G."/>
            <person name="Amillis S."/>
            <person name="Uchima C.A."/>
            <person name="Anderluh G."/>
            <person name="Asadollahi M."/>
            <person name="Askin M."/>
            <person name="Barry K."/>
            <person name="Battaglia E."/>
            <person name="Bayram O."/>
            <person name="Benocci T."/>
            <person name="Braus-Stromeyer S.A."/>
            <person name="Caldana C."/>
            <person name="Canovas D."/>
            <person name="Cerqueira G.C."/>
            <person name="Chen F."/>
            <person name="Chen W."/>
            <person name="Choi C."/>
            <person name="Clum A."/>
            <person name="Dos Santos R.A."/>
            <person name="Damasio A.R."/>
            <person name="Diallinas G."/>
            <person name="Emri T."/>
            <person name="Fekete E."/>
            <person name="Flipphi M."/>
            <person name="Freyberg S."/>
            <person name="Gallo A."/>
            <person name="Gournas C."/>
            <person name="Habgood R."/>
            <person name="Hainaut M."/>
            <person name="Harispe M.L."/>
            <person name="Henrissat B."/>
            <person name="Hilden K.S."/>
            <person name="Hope R."/>
            <person name="Hossain A."/>
            <person name="Karabika E."/>
            <person name="Karaffa L."/>
            <person name="Karanyi Z."/>
            <person name="Krasevec N."/>
            <person name="Kuo A."/>
            <person name="Kusch H."/>
            <person name="LaButti K."/>
            <person name="Lagendijk E.L."/>
            <person name="Lapidus A."/>
            <person name="Levasseur A."/>
            <person name="Lindquist E."/>
            <person name="Lipzen A."/>
            <person name="Logrieco A.F."/>
            <person name="MacCabe A."/>
            <person name="Maekelae M.R."/>
            <person name="Malavazi I."/>
            <person name="Melin P."/>
            <person name="Meyer V."/>
            <person name="Mielnichuk N."/>
            <person name="Miskei M."/>
            <person name="Molnar A.P."/>
            <person name="Mule G."/>
            <person name="Ngan C.Y."/>
            <person name="Orejas M."/>
            <person name="Orosz E."/>
            <person name="Ouedraogo J.P."/>
            <person name="Overkamp K.M."/>
            <person name="Park H.-S."/>
            <person name="Perrone G."/>
            <person name="Piumi F."/>
            <person name="Punt P.J."/>
            <person name="Ram A.F."/>
            <person name="Ramon A."/>
            <person name="Rauscher S."/>
            <person name="Record E."/>
            <person name="Riano-Pachon D.M."/>
            <person name="Robert V."/>
            <person name="Roehrig J."/>
            <person name="Ruller R."/>
            <person name="Salamov A."/>
            <person name="Salih N.S."/>
            <person name="Samson R.A."/>
            <person name="Sandor E."/>
            <person name="Sanguinetti M."/>
            <person name="Schuetze T."/>
            <person name="Sepcic K."/>
            <person name="Shelest E."/>
            <person name="Sherlock G."/>
            <person name="Sophianopoulou V."/>
            <person name="Squina F.M."/>
            <person name="Sun H."/>
            <person name="Susca A."/>
            <person name="Todd R.B."/>
            <person name="Tsang A."/>
            <person name="Unkles S.E."/>
            <person name="van de Wiele N."/>
            <person name="van Rossen-Uffink D."/>
            <person name="Oliveira J.V."/>
            <person name="Vesth T.C."/>
            <person name="Visser J."/>
            <person name="Yu J.-H."/>
            <person name="Zhou M."/>
            <person name="Andersen M.R."/>
            <person name="Archer D.B."/>
            <person name="Baker S.E."/>
            <person name="Benoit I."/>
            <person name="Brakhage A.A."/>
            <person name="Braus G.H."/>
            <person name="Fischer R."/>
            <person name="Frisvad J.C."/>
            <person name="Goldman G.H."/>
            <person name="Houbraken J."/>
            <person name="Oakley B."/>
            <person name="Pocsi I."/>
            <person name="Scazzocchio C."/>
            <person name="Seiboth B."/>
            <person name="vanKuyk P.A."/>
            <person name="Wortman J."/>
            <person name="Dyer P.S."/>
            <person name="Grigoriev I.V."/>
        </authorList>
    </citation>
    <scope>NUCLEOTIDE SEQUENCE [LARGE SCALE GENOMIC DNA]</scope>
    <source>
        <strain evidence="3">CBS 583.65</strain>
    </source>
</reference>
<evidence type="ECO:0000313" key="3">
    <source>
        <dbReference type="Proteomes" id="UP000184073"/>
    </source>
</evidence>
<name>A0A1L9PU63_ASPVE</name>
<sequence>METLTPIVPDEIILEILYVAVEDFTLEEVFDLRRVNTLFADELLKGIVRNHRLEDEGFYVRLGEFQEIQKAAWESCPVTLRVQYLRLRLESHQRRPTAFTTYMTEVLQLDEVKNADPAEQEVILDRLLYGATATPMLEYTRFIEPYDTHHSATHANEHPLNPKLSYDTLLAAGAVLRGDEEEFARIFDDDGDIPQECGHFFVVPLYVLAMYGTLSMARAVVRKSVIFRNNPKVSVSPLLHLSVAKGNKELVNVWMPILRAKLEIDFLDEMEAALVGPHGFSNPDMVIFVLQRCLMTDHCLYYMLLGTAVEYGHIDIVDFILQYEYFDASDAEFHCWSLPLELAKDIEDRDDRKQMIELLVSAGFDAEVLVRRVEGRRVVLVTTSESDDLDDDDDEDSDGEEGEDDMEWEELEAVLHPDIEFRDDEWHLTVRMSELKF</sequence>
<dbReference type="Gene3D" id="1.25.40.20">
    <property type="entry name" value="Ankyrin repeat-containing domain"/>
    <property type="match status" value="1"/>
</dbReference>
<dbReference type="EMBL" id="KV878132">
    <property type="protein sequence ID" value="OJJ05077.1"/>
    <property type="molecule type" value="Genomic_DNA"/>
</dbReference>
<evidence type="ECO:0000256" key="1">
    <source>
        <dbReference type="SAM" id="MobiDB-lite"/>
    </source>
</evidence>
<dbReference type="InterPro" id="IPR036770">
    <property type="entry name" value="Ankyrin_rpt-contain_sf"/>
</dbReference>
<accession>A0A1L9PU63</accession>
<dbReference type="RefSeq" id="XP_040670839.1">
    <property type="nucleotide sequence ID" value="XM_040817847.1"/>
</dbReference>